<dbReference type="SUPFAM" id="SSF81383">
    <property type="entry name" value="F-box domain"/>
    <property type="match status" value="1"/>
</dbReference>
<feature type="domain" description="F-box" evidence="1">
    <location>
        <begin position="5"/>
        <end position="54"/>
    </location>
</feature>
<dbReference type="PROSITE" id="PS50181">
    <property type="entry name" value="FBOX"/>
    <property type="match status" value="1"/>
</dbReference>
<name>A0ABR1H8B6_9HYPO</name>
<dbReference type="InterPro" id="IPR001810">
    <property type="entry name" value="F-box_dom"/>
</dbReference>
<comment type="caution">
    <text evidence="2">The sequence shown here is derived from an EMBL/GenBank/DDBJ whole genome shotgun (WGS) entry which is preliminary data.</text>
</comment>
<proteinExistence type="predicted"/>
<dbReference type="InterPro" id="IPR036047">
    <property type="entry name" value="F-box-like_dom_sf"/>
</dbReference>
<dbReference type="Proteomes" id="UP001498476">
    <property type="component" value="Unassembled WGS sequence"/>
</dbReference>
<protein>
    <recommendedName>
        <fullName evidence="1">F-box domain-containing protein</fullName>
    </recommendedName>
</protein>
<evidence type="ECO:0000313" key="3">
    <source>
        <dbReference type="Proteomes" id="UP001498476"/>
    </source>
</evidence>
<dbReference type="Pfam" id="PF12937">
    <property type="entry name" value="F-box-like"/>
    <property type="match status" value="1"/>
</dbReference>
<accession>A0ABR1H8B6</accession>
<keyword evidence="3" id="KW-1185">Reference proteome</keyword>
<dbReference type="EMBL" id="JAZAVJ010000058">
    <property type="protein sequence ID" value="KAK7417370.1"/>
    <property type="molecule type" value="Genomic_DNA"/>
</dbReference>
<evidence type="ECO:0000259" key="1">
    <source>
        <dbReference type="PROSITE" id="PS50181"/>
    </source>
</evidence>
<organism evidence="2 3">
    <name type="scientific">Neonectria punicea</name>
    <dbReference type="NCBI Taxonomy" id="979145"/>
    <lineage>
        <taxon>Eukaryota</taxon>
        <taxon>Fungi</taxon>
        <taxon>Dikarya</taxon>
        <taxon>Ascomycota</taxon>
        <taxon>Pezizomycotina</taxon>
        <taxon>Sordariomycetes</taxon>
        <taxon>Hypocreomycetidae</taxon>
        <taxon>Hypocreales</taxon>
        <taxon>Nectriaceae</taxon>
        <taxon>Neonectria</taxon>
    </lineage>
</organism>
<gene>
    <name evidence="2" type="ORF">QQX98_004647</name>
</gene>
<reference evidence="2 3" key="1">
    <citation type="journal article" date="2025" name="Microbiol. Resour. Announc.">
        <title>Draft genome sequences for Neonectria magnoliae and Neonectria punicea, canker pathogens of Liriodendron tulipifera and Acer saccharum in West Virginia.</title>
        <authorList>
            <person name="Petronek H.M."/>
            <person name="Kasson M.T."/>
            <person name="Metheny A.M."/>
            <person name="Stauder C.M."/>
            <person name="Lovett B."/>
            <person name="Lynch S.C."/>
            <person name="Garnas J.R."/>
            <person name="Kasson L.R."/>
            <person name="Stajich J.E."/>
        </authorList>
    </citation>
    <scope>NUCLEOTIDE SEQUENCE [LARGE SCALE GENOMIC DNA]</scope>
    <source>
        <strain evidence="2 3">NRRL 64653</strain>
    </source>
</reference>
<evidence type="ECO:0000313" key="2">
    <source>
        <dbReference type="EMBL" id="KAK7417370.1"/>
    </source>
</evidence>
<sequence>MSSCNSSITLLPNETLSAILSHSSTLELLPLALVNRRFYSLVAQVLHRRLIQTAPVPENQLMLECYPPSARFYTPYLACKFQKTAVRDGPEFDSASPTLSDLQRLYASYRIVWSEENRRPRRIRARFLNAERDSKADDDDITVSVDLDEGESFSQLCAGAYMVKEGPKPSIFVSHYNIEDGVMRVFRKWLAERASQNPPSNESDNILWIDRFKNVGIRFRVNPAASRRMPLISGPDDEPPVSYGLVYEELLVRASTLLRSTEAMLVQEISDAGNTVVIHGAALS</sequence>